<organism evidence="2 3">
    <name type="scientific">Austrofundulus limnaeus</name>
    <name type="common">Annual killifish</name>
    <dbReference type="NCBI Taxonomy" id="52670"/>
    <lineage>
        <taxon>Eukaryota</taxon>
        <taxon>Metazoa</taxon>
        <taxon>Chordata</taxon>
        <taxon>Craniata</taxon>
        <taxon>Vertebrata</taxon>
        <taxon>Euteleostomi</taxon>
        <taxon>Actinopterygii</taxon>
        <taxon>Neopterygii</taxon>
        <taxon>Teleostei</taxon>
        <taxon>Neoteleostei</taxon>
        <taxon>Acanthomorphata</taxon>
        <taxon>Ovalentaria</taxon>
        <taxon>Atherinomorphae</taxon>
        <taxon>Cyprinodontiformes</taxon>
        <taxon>Rivulidae</taxon>
        <taxon>Austrofundulus</taxon>
    </lineage>
</organism>
<feature type="region of interest" description="Disordered" evidence="1">
    <location>
        <begin position="161"/>
        <end position="185"/>
    </location>
</feature>
<gene>
    <name evidence="3" type="primary">LOC106512416</name>
</gene>
<reference evidence="3" key="1">
    <citation type="submission" date="2025-08" db="UniProtKB">
        <authorList>
            <consortium name="RefSeq"/>
        </authorList>
    </citation>
    <scope>IDENTIFICATION</scope>
</reference>
<keyword evidence="2" id="KW-1185">Reference proteome</keyword>
<dbReference type="AlphaFoldDB" id="A0A2I4ALX0"/>
<evidence type="ECO:0000313" key="3">
    <source>
        <dbReference type="RefSeq" id="XP_013856492.1"/>
    </source>
</evidence>
<feature type="compositionally biased region" description="Polar residues" evidence="1">
    <location>
        <begin position="89"/>
        <end position="105"/>
    </location>
</feature>
<dbReference type="GeneID" id="106512416"/>
<evidence type="ECO:0000313" key="2">
    <source>
        <dbReference type="Proteomes" id="UP000192220"/>
    </source>
</evidence>
<sequence>MADSERKSLVWDIRKGLFTLTSDQLFQIASKVGSVTGKDPSKLSREDAEGSFEYINSFIYSDEMLGAEDSGMGELLALKDIVDDLLHPTNSSTGAVETNAETSTPDHAPTPSLEISQSNAAQTLINTGSNISQEEVLKMISDYERVSKTLKDLVKTPAIQQAQELRPPQGSARPPPSPVVSLRDLPYLPRREFKVQGGQIGDHTSDIS</sequence>
<dbReference type="OrthoDB" id="10068084at2759"/>
<proteinExistence type="predicted"/>
<dbReference type="RefSeq" id="XP_013856492.1">
    <property type="nucleotide sequence ID" value="XM_014001038.1"/>
</dbReference>
<dbReference type="Proteomes" id="UP000192220">
    <property type="component" value="Unplaced"/>
</dbReference>
<name>A0A2I4ALX0_AUSLI</name>
<protein>
    <submittedName>
        <fullName evidence="3">Uncharacterized protein LOC106512416</fullName>
    </submittedName>
</protein>
<evidence type="ECO:0000256" key="1">
    <source>
        <dbReference type="SAM" id="MobiDB-lite"/>
    </source>
</evidence>
<accession>A0A2I4ALX0</accession>
<dbReference type="KEGG" id="alim:106512416"/>
<feature type="region of interest" description="Disordered" evidence="1">
    <location>
        <begin position="89"/>
        <end position="112"/>
    </location>
</feature>
<dbReference type="InParanoid" id="A0A2I4ALX0"/>
<feature type="non-terminal residue" evidence="3">
    <location>
        <position position="208"/>
    </location>
</feature>